<dbReference type="AlphaFoldDB" id="A0A0C9Q858"/>
<proteinExistence type="predicted"/>
<feature type="non-terminal residue" evidence="1">
    <location>
        <position position="133"/>
    </location>
</feature>
<organism evidence="1">
    <name type="scientific">Fopius arisanus</name>
    <dbReference type="NCBI Taxonomy" id="64838"/>
    <lineage>
        <taxon>Eukaryota</taxon>
        <taxon>Metazoa</taxon>
        <taxon>Ecdysozoa</taxon>
        <taxon>Arthropoda</taxon>
        <taxon>Hexapoda</taxon>
        <taxon>Insecta</taxon>
        <taxon>Pterygota</taxon>
        <taxon>Neoptera</taxon>
        <taxon>Endopterygota</taxon>
        <taxon>Hymenoptera</taxon>
        <taxon>Apocrita</taxon>
        <taxon>Ichneumonoidea</taxon>
        <taxon>Braconidae</taxon>
        <taxon>Opiinae</taxon>
        <taxon>Fopius</taxon>
    </lineage>
</organism>
<reference evidence="1" key="1">
    <citation type="submission" date="2015-01" db="EMBL/GenBank/DDBJ databases">
        <title>Transcriptome Assembly of Fopius arisanus.</title>
        <authorList>
            <person name="Geib S."/>
        </authorList>
    </citation>
    <scope>NUCLEOTIDE SEQUENCE</scope>
</reference>
<name>A0A0C9Q858_9HYME</name>
<gene>
    <name evidence="1" type="primary">CPR</name>
    <name evidence="1" type="ORF">g.61987</name>
</gene>
<sequence length="133" mass="16055">ERDSERVGIMWRLAHAVLQPRFFSISIETEVKMKLESYVFPDPDLRDEFEEDDSRMEDWWLGEIEKSGEKILKYYPILARLQVPMDFVMKFMAYLGENYYANKESQLHQQMREFLNFLRLVGREVEALEMLPH</sequence>
<dbReference type="EMBL" id="GBYB01010398">
    <property type="protein sequence ID" value="JAG80165.1"/>
    <property type="molecule type" value="Transcribed_RNA"/>
</dbReference>
<feature type="non-terminal residue" evidence="1">
    <location>
        <position position="1"/>
    </location>
</feature>
<protein>
    <submittedName>
        <fullName evidence="1">CPR protein</fullName>
    </submittedName>
</protein>
<evidence type="ECO:0000313" key="1">
    <source>
        <dbReference type="EMBL" id="JAG80165.1"/>
    </source>
</evidence>
<accession>A0A0C9Q858</accession>